<accession>A0A8K0R905</accession>
<dbReference type="Pfam" id="PF11001">
    <property type="entry name" value="AFUB_07903_YDR124W_hel"/>
    <property type="match status" value="1"/>
</dbReference>
<dbReference type="InterPro" id="IPR021264">
    <property type="entry name" value="AFUB_079030/YDR124W-like"/>
</dbReference>
<feature type="region of interest" description="Disordered" evidence="1">
    <location>
        <begin position="345"/>
        <end position="411"/>
    </location>
</feature>
<dbReference type="PANTHER" id="PTHR36102">
    <property type="entry name" value="CHROMOSOME 10, WHOLE GENOME SHOTGUN SEQUENCE"/>
    <property type="match status" value="1"/>
</dbReference>
<evidence type="ECO:0000313" key="3">
    <source>
        <dbReference type="EMBL" id="KAH7087624.1"/>
    </source>
</evidence>
<protein>
    <recommendedName>
        <fullName evidence="2">Subtelomeric hrmA-associated cluster protein AFUB-079030/YDR124W-like helical bundle domain-containing protein</fullName>
    </recommendedName>
</protein>
<feature type="compositionally biased region" description="Polar residues" evidence="1">
    <location>
        <begin position="128"/>
        <end position="141"/>
    </location>
</feature>
<feature type="region of interest" description="Disordered" evidence="1">
    <location>
        <begin position="75"/>
        <end position="157"/>
    </location>
</feature>
<dbReference type="AlphaFoldDB" id="A0A8K0R905"/>
<feature type="non-terminal residue" evidence="3">
    <location>
        <position position="1"/>
    </location>
</feature>
<evidence type="ECO:0000259" key="2">
    <source>
        <dbReference type="Pfam" id="PF11001"/>
    </source>
</evidence>
<feature type="domain" description="Subtelomeric hrmA-associated cluster protein AFUB-079030/YDR124W-like helical bundle" evidence="2">
    <location>
        <begin position="170"/>
        <end position="270"/>
    </location>
</feature>
<feature type="compositionally biased region" description="Basic residues" evidence="1">
    <location>
        <begin position="102"/>
        <end position="127"/>
    </location>
</feature>
<evidence type="ECO:0000256" key="1">
    <source>
        <dbReference type="SAM" id="MobiDB-lite"/>
    </source>
</evidence>
<keyword evidence="4" id="KW-1185">Reference proteome</keyword>
<dbReference type="Proteomes" id="UP000813461">
    <property type="component" value="Unassembled WGS sequence"/>
</dbReference>
<sequence>PQTDAISAVTTIKEDEDSVLGAPAPIHAIAPFKLVAPDGRETYIYQPLSGFEHLFKAPQDASGNYATRSYQAPVPTTAGASQQGPAHDSRCQDGMQMQNDRSRKHSLLAKKKAVHKPTKRKALKRTRSIAQGLSQPPSVSDASEDDNDDGAEDKRKEVTIITETARHFEMGDIKALKTFFRHRIDELTMKPVRGMVTGWIKQLEPRRLGGYGPYHRKLPTEAPADATPPWWPQSVPYIEPAHLDKDGLLTLAVEVMLQHRDTPTDEIKRRSPWTVKLRQIAEYNVETTAPEHFSSSKSAVFSRMMKERAVKSILPSLFETSQSYEDFVFQHDLWKHRDEKKFPRGKSITWQSVPRPPKQTNQRKRPRKARATRVLRADSDLESLGEASGDDTEVDDTMARRASRQVRQNELSNYRQRAMQEEEDVPHPRAPTNVFPNTVIDDSPSMSASKRVLHPAQVNPTPTPTPTPNSSFDQSLGRLRLDEDAKAANLVTTDNSDQQVQQSRIPHSQTMQYDNSHGHYTNSSFHPMHSSGPYPTPGPSAFASFPTGNYVDPSQYPSQYPMYNSTYALSMSQPSMNPSMTAHDMAYSYSSEGLFP</sequence>
<reference evidence="3" key="1">
    <citation type="journal article" date="2021" name="Nat. Commun.">
        <title>Genetic determinants of endophytism in the Arabidopsis root mycobiome.</title>
        <authorList>
            <person name="Mesny F."/>
            <person name="Miyauchi S."/>
            <person name="Thiergart T."/>
            <person name="Pickel B."/>
            <person name="Atanasova L."/>
            <person name="Karlsson M."/>
            <person name="Huettel B."/>
            <person name="Barry K.W."/>
            <person name="Haridas S."/>
            <person name="Chen C."/>
            <person name="Bauer D."/>
            <person name="Andreopoulos W."/>
            <person name="Pangilinan J."/>
            <person name="LaButti K."/>
            <person name="Riley R."/>
            <person name="Lipzen A."/>
            <person name="Clum A."/>
            <person name="Drula E."/>
            <person name="Henrissat B."/>
            <person name="Kohler A."/>
            <person name="Grigoriev I.V."/>
            <person name="Martin F.M."/>
            <person name="Hacquard S."/>
        </authorList>
    </citation>
    <scope>NUCLEOTIDE SEQUENCE</scope>
    <source>
        <strain evidence="3">MPI-SDFR-AT-0120</strain>
    </source>
</reference>
<feature type="compositionally biased region" description="Acidic residues" evidence="1">
    <location>
        <begin position="142"/>
        <end position="151"/>
    </location>
</feature>
<dbReference type="EMBL" id="JAGMVJ010000009">
    <property type="protein sequence ID" value="KAH7087624.1"/>
    <property type="molecule type" value="Genomic_DNA"/>
</dbReference>
<organism evidence="3 4">
    <name type="scientific">Paraphoma chrysanthemicola</name>
    <dbReference type="NCBI Taxonomy" id="798071"/>
    <lineage>
        <taxon>Eukaryota</taxon>
        <taxon>Fungi</taxon>
        <taxon>Dikarya</taxon>
        <taxon>Ascomycota</taxon>
        <taxon>Pezizomycotina</taxon>
        <taxon>Dothideomycetes</taxon>
        <taxon>Pleosporomycetidae</taxon>
        <taxon>Pleosporales</taxon>
        <taxon>Pleosporineae</taxon>
        <taxon>Phaeosphaeriaceae</taxon>
        <taxon>Paraphoma</taxon>
    </lineage>
</organism>
<evidence type="ECO:0000313" key="4">
    <source>
        <dbReference type="Proteomes" id="UP000813461"/>
    </source>
</evidence>
<dbReference type="OrthoDB" id="5338458at2759"/>
<comment type="caution">
    <text evidence="3">The sequence shown here is derived from an EMBL/GenBank/DDBJ whole genome shotgun (WGS) entry which is preliminary data.</text>
</comment>
<proteinExistence type="predicted"/>
<feature type="non-terminal residue" evidence="3">
    <location>
        <position position="596"/>
    </location>
</feature>
<gene>
    <name evidence="3" type="ORF">FB567DRAFT_415595</name>
</gene>
<name>A0A8K0R905_9PLEO</name>
<feature type="compositionally biased region" description="Acidic residues" evidence="1">
    <location>
        <begin position="380"/>
        <end position="396"/>
    </location>
</feature>
<dbReference type="PANTHER" id="PTHR36102:SF1">
    <property type="entry name" value="YDR124W-LIKE HELICAL BUNDLE DOMAIN-CONTAINING PROTEIN"/>
    <property type="match status" value="1"/>
</dbReference>
<dbReference type="InterPro" id="IPR047092">
    <property type="entry name" value="AFUB_07903/YDR124W-like_hel"/>
</dbReference>
<feature type="compositionally biased region" description="Basic residues" evidence="1">
    <location>
        <begin position="361"/>
        <end position="373"/>
    </location>
</feature>